<accession>A0A067QMY4</accession>
<name>A0A067QMY4_ZOONE</name>
<evidence type="ECO:0000313" key="2">
    <source>
        <dbReference type="Proteomes" id="UP000027135"/>
    </source>
</evidence>
<dbReference type="InParanoid" id="A0A067QMY4"/>
<dbReference type="EMBL" id="KK853234">
    <property type="protein sequence ID" value="KDR09592.1"/>
    <property type="molecule type" value="Genomic_DNA"/>
</dbReference>
<dbReference type="Proteomes" id="UP000027135">
    <property type="component" value="Unassembled WGS sequence"/>
</dbReference>
<evidence type="ECO:0000313" key="1">
    <source>
        <dbReference type="EMBL" id="KDR09592.1"/>
    </source>
</evidence>
<sequence length="52" mass="5757">MPHALDSEWEDLVDFEVVLENEVSFLRPGDEGGNIIEACSYIAPVPMPNTPI</sequence>
<keyword evidence="2" id="KW-1185">Reference proteome</keyword>
<reference evidence="1 2" key="1">
    <citation type="journal article" date="2014" name="Nat. Commun.">
        <title>Molecular traces of alternative social organization in a termite genome.</title>
        <authorList>
            <person name="Terrapon N."/>
            <person name="Li C."/>
            <person name="Robertson H.M."/>
            <person name="Ji L."/>
            <person name="Meng X."/>
            <person name="Booth W."/>
            <person name="Chen Z."/>
            <person name="Childers C.P."/>
            <person name="Glastad K.M."/>
            <person name="Gokhale K."/>
            <person name="Gowin J."/>
            <person name="Gronenberg W."/>
            <person name="Hermansen R.A."/>
            <person name="Hu H."/>
            <person name="Hunt B.G."/>
            <person name="Huylmans A.K."/>
            <person name="Khalil S.M."/>
            <person name="Mitchell R.D."/>
            <person name="Munoz-Torres M.C."/>
            <person name="Mustard J.A."/>
            <person name="Pan H."/>
            <person name="Reese J.T."/>
            <person name="Scharf M.E."/>
            <person name="Sun F."/>
            <person name="Vogel H."/>
            <person name="Xiao J."/>
            <person name="Yang W."/>
            <person name="Yang Z."/>
            <person name="Yang Z."/>
            <person name="Zhou J."/>
            <person name="Zhu J."/>
            <person name="Brent C.S."/>
            <person name="Elsik C.G."/>
            <person name="Goodisman M.A."/>
            <person name="Liberles D.A."/>
            <person name="Roe R.M."/>
            <person name="Vargo E.L."/>
            <person name="Vilcinskas A."/>
            <person name="Wang J."/>
            <person name="Bornberg-Bauer E."/>
            <person name="Korb J."/>
            <person name="Zhang G."/>
            <person name="Liebig J."/>
        </authorList>
    </citation>
    <scope>NUCLEOTIDE SEQUENCE [LARGE SCALE GENOMIC DNA]</scope>
    <source>
        <tissue evidence="1">Whole organism</tissue>
    </source>
</reference>
<protein>
    <submittedName>
        <fullName evidence="1">Uncharacterized protein</fullName>
    </submittedName>
</protein>
<proteinExistence type="predicted"/>
<dbReference type="AlphaFoldDB" id="A0A067QMY4"/>
<organism evidence="1 2">
    <name type="scientific">Zootermopsis nevadensis</name>
    <name type="common">Dampwood termite</name>
    <dbReference type="NCBI Taxonomy" id="136037"/>
    <lineage>
        <taxon>Eukaryota</taxon>
        <taxon>Metazoa</taxon>
        <taxon>Ecdysozoa</taxon>
        <taxon>Arthropoda</taxon>
        <taxon>Hexapoda</taxon>
        <taxon>Insecta</taxon>
        <taxon>Pterygota</taxon>
        <taxon>Neoptera</taxon>
        <taxon>Polyneoptera</taxon>
        <taxon>Dictyoptera</taxon>
        <taxon>Blattodea</taxon>
        <taxon>Blattoidea</taxon>
        <taxon>Termitoidae</taxon>
        <taxon>Termopsidae</taxon>
        <taxon>Zootermopsis</taxon>
    </lineage>
</organism>
<gene>
    <name evidence="1" type="ORF">L798_00328</name>
</gene>